<name>A0AAV4T9J1_CAEEX</name>
<accession>A0AAV4T9J1</accession>
<organism evidence="1 2">
    <name type="scientific">Caerostris extrusa</name>
    <name type="common">Bark spider</name>
    <name type="synonym">Caerostris bankana</name>
    <dbReference type="NCBI Taxonomy" id="172846"/>
    <lineage>
        <taxon>Eukaryota</taxon>
        <taxon>Metazoa</taxon>
        <taxon>Ecdysozoa</taxon>
        <taxon>Arthropoda</taxon>
        <taxon>Chelicerata</taxon>
        <taxon>Arachnida</taxon>
        <taxon>Araneae</taxon>
        <taxon>Araneomorphae</taxon>
        <taxon>Entelegynae</taxon>
        <taxon>Araneoidea</taxon>
        <taxon>Araneidae</taxon>
        <taxon>Caerostris</taxon>
    </lineage>
</organism>
<keyword evidence="2" id="KW-1185">Reference proteome</keyword>
<dbReference type="AlphaFoldDB" id="A0AAV4T9J1"/>
<dbReference type="EMBL" id="BPLR01010715">
    <property type="protein sequence ID" value="GIY41420.1"/>
    <property type="molecule type" value="Genomic_DNA"/>
</dbReference>
<reference evidence="1 2" key="1">
    <citation type="submission" date="2021-06" db="EMBL/GenBank/DDBJ databases">
        <title>Caerostris extrusa draft genome.</title>
        <authorList>
            <person name="Kono N."/>
            <person name="Arakawa K."/>
        </authorList>
    </citation>
    <scope>NUCLEOTIDE SEQUENCE [LARGE SCALE GENOMIC DNA]</scope>
</reference>
<comment type="caution">
    <text evidence="1">The sequence shown here is derived from an EMBL/GenBank/DDBJ whole genome shotgun (WGS) entry which is preliminary data.</text>
</comment>
<evidence type="ECO:0000313" key="2">
    <source>
        <dbReference type="Proteomes" id="UP001054945"/>
    </source>
</evidence>
<sequence>MEVCAASGTYYGLVSPLHFYTPPPFLMFAVAKIPQNTVDEKTLSPVKRRNNQKFNVTDTDECLCGSTGSSDHYTFSCPLTENNHLQKSVENIYGSWAKATAKSFQAKRKF</sequence>
<dbReference type="Proteomes" id="UP001054945">
    <property type="component" value="Unassembled WGS sequence"/>
</dbReference>
<proteinExistence type="predicted"/>
<gene>
    <name evidence="1" type="ORF">CEXT_631911</name>
</gene>
<evidence type="ECO:0000313" key="1">
    <source>
        <dbReference type="EMBL" id="GIY41420.1"/>
    </source>
</evidence>
<protein>
    <submittedName>
        <fullName evidence="1">Uncharacterized protein</fullName>
    </submittedName>
</protein>